<dbReference type="RefSeq" id="WP_149786255.1">
    <property type="nucleotide sequence ID" value="NZ_FNIO01000001.1"/>
</dbReference>
<proteinExistence type="inferred from homology"/>
<dbReference type="SUPFAM" id="SSF53383">
    <property type="entry name" value="PLP-dependent transferases"/>
    <property type="match status" value="1"/>
</dbReference>
<dbReference type="AlphaFoldDB" id="A0A1H0AWB2"/>
<evidence type="ECO:0000256" key="6">
    <source>
        <dbReference type="PIRSR" id="PIRSR602129-50"/>
    </source>
</evidence>
<accession>A0A1H0AWB2</accession>
<comment type="similarity">
    <text evidence="2 7">Belongs to the group II decarboxylase family.</text>
</comment>
<keyword evidence="5 7" id="KW-0456">Lyase</keyword>
<evidence type="ECO:0000256" key="3">
    <source>
        <dbReference type="ARBA" id="ARBA00022793"/>
    </source>
</evidence>
<evidence type="ECO:0000313" key="9">
    <source>
        <dbReference type="Proteomes" id="UP000324252"/>
    </source>
</evidence>
<name>A0A1H0AWB2_9RHOB</name>
<evidence type="ECO:0000313" key="8">
    <source>
        <dbReference type="EMBL" id="SHJ63887.1"/>
    </source>
</evidence>
<dbReference type="GO" id="GO:0019752">
    <property type="term" value="P:carboxylic acid metabolic process"/>
    <property type="evidence" value="ECO:0007669"/>
    <property type="project" value="InterPro"/>
</dbReference>
<keyword evidence="3" id="KW-0210">Decarboxylase</keyword>
<dbReference type="Gene3D" id="3.40.640.10">
    <property type="entry name" value="Type I PLP-dependent aspartate aminotransferase-like (Major domain)"/>
    <property type="match status" value="1"/>
</dbReference>
<dbReference type="InterPro" id="IPR010977">
    <property type="entry name" value="Aromatic_deC"/>
</dbReference>
<sequence length="474" mass="49858">MTHSLDPEDAAGFRRAAHELLDACLDRLEGARDHPWQPVPGSVKAGYRLDGDDTGQGEAALARRLASDVLPHGTGNTHPRFFGWVHGTGLASGLLSEMVAATMNANLGGRDHGAVYIERAVIDWARGVFGFPEGASGVLVTGTSQATVIALAAARVCALGPQMRRTGQGAVRLTAYAGTGAHNAVKKALELLGIGADNLRAIPETDRGMDPVALRAAIAADRAAGARPFAVIGTAGSVGLGRFDDLRALADIARDEGLWLHVDGAFGAWARLAGDPWQGLVAGIERADSLACDFHKWMYVPYDCGLVLIRDETAHRAAFAARPSYLEGQDRGLAGGDPWFCDYGTDLSRGNRALRVWSALVAYGPERLGAAIADNCARAAQMGALVRADPHMRPMAPVISNLCVFTADARLSPEAQGDLNTRIAQELQLSGEAVFSTVTIDGITALRAAIANHRTRAEDVAQAIAAVARARDAG</sequence>
<dbReference type="GO" id="GO:0030170">
    <property type="term" value="F:pyridoxal phosphate binding"/>
    <property type="evidence" value="ECO:0007669"/>
    <property type="project" value="InterPro"/>
</dbReference>
<dbReference type="InterPro" id="IPR021115">
    <property type="entry name" value="Pyridoxal-P_BS"/>
</dbReference>
<dbReference type="InterPro" id="IPR002129">
    <property type="entry name" value="PyrdxlP-dep_de-COase"/>
</dbReference>
<dbReference type="InterPro" id="IPR015422">
    <property type="entry name" value="PyrdxlP-dep_Trfase_small"/>
</dbReference>
<dbReference type="PRINTS" id="PR00800">
    <property type="entry name" value="YHDCRBOXLASE"/>
</dbReference>
<dbReference type="Proteomes" id="UP000324252">
    <property type="component" value="Unassembled WGS sequence"/>
</dbReference>
<dbReference type="InterPro" id="IPR015421">
    <property type="entry name" value="PyrdxlP-dep_Trfase_major"/>
</dbReference>
<reference evidence="8 9" key="1">
    <citation type="submission" date="2016-11" db="EMBL/GenBank/DDBJ databases">
        <authorList>
            <person name="Varghese N."/>
            <person name="Submissions S."/>
        </authorList>
    </citation>
    <scope>NUCLEOTIDE SEQUENCE [LARGE SCALE GENOMIC DNA]</scope>
    <source>
        <strain evidence="8 9">DSM 29620</strain>
    </source>
</reference>
<evidence type="ECO:0000256" key="1">
    <source>
        <dbReference type="ARBA" id="ARBA00001933"/>
    </source>
</evidence>
<keyword evidence="4 6" id="KW-0663">Pyridoxal phosphate</keyword>
<protein>
    <submittedName>
        <fullName evidence="8">Glutamate or tyrosine decarboxylase</fullName>
    </submittedName>
</protein>
<keyword evidence="9" id="KW-1185">Reference proteome</keyword>
<dbReference type="PROSITE" id="PS00392">
    <property type="entry name" value="DDC_GAD_HDC_YDC"/>
    <property type="match status" value="1"/>
</dbReference>
<evidence type="ECO:0000256" key="5">
    <source>
        <dbReference type="ARBA" id="ARBA00023239"/>
    </source>
</evidence>
<feature type="modified residue" description="N6-(pyridoxal phosphate)lysine" evidence="6">
    <location>
        <position position="296"/>
    </location>
</feature>
<evidence type="ECO:0000256" key="7">
    <source>
        <dbReference type="RuleBase" id="RU000382"/>
    </source>
</evidence>
<dbReference type="Gene3D" id="3.90.1150.10">
    <property type="entry name" value="Aspartate Aminotransferase, domain 1"/>
    <property type="match status" value="1"/>
</dbReference>
<gene>
    <name evidence="8" type="ORF">SAMN05444142_101887</name>
</gene>
<evidence type="ECO:0000256" key="4">
    <source>
        <dbReference type="ARBA" id="ARBA00022898"/>
    </source>
</evidence>
<dbReference type="GO" id="GO:0016831">
    <property type="term" value="F:carboxy-lyase activity"/>
    <property type="evidence" value="ECO:0007669"/>
    <property type="project" value="UniProtKB-KW"/>
</dbReference>
<dbReference type="Gene3D" id="3.90.1150.170">
    <property type="match status" value="1"/>
</dbReference>
<dbReference type="PANTHER" id="PTHR11999">
    <property type="entry name" value="GROUP II PYRIDOXAL-5-PHOSPHATE DECARBOXYLASE"/>
    <property type="match status" value="1"/>
</dbReference>
<dbReference type="GO" id="GO:0006520">
    <property type="term" value="P:amino acid metabolic process"/>
    <property type="evidence" value="ECO:0007669"/>
    <property type="project" value="InterPro"/>
</dbReference>
<dbReference type="EMBL" id="FQZZ01000001">
    <property type="protein sequence ID" value="SHJ63887.1"/>
    <property type="molecule type" value="Genomic_DNA"/>
</dbReference>
<dbReference type="OrthoDB" id="9803665at2"/>
<organism evidence="8 9">
    <name type="scientific">Lutimaribacter pacificus</name>
    <dbReference type="NCBI Taxonomy" id="391948"/>
    <lineage>
        <taxon>Bacteria</taxon>
        <taxon>Pseudomonadati</taxon>
        <taxon>Pseudomonadota</taxon>
        <taxon>Alphaproteobacteria</taxon>
        <taxon>Rhodobacterales</taxon>
        <taxon>Roseobacteraceae</taxon>
        <taxon>Lutimaribacter</taxon>
    </lineage>
</organism>
<dbReference type="InterPro" id="IPR015424">
    <property type="entry name" value="PyrdxlP-dep_Trfase"/>
</dbReference>
<comment type="cofactor">
    <cofactor evidence="1 6 7">
        <name>pyridoxal 5'-phosphate</name>
        <dbReference type="ChEBI" id="CHEBI:597326"/>
    </cofactor>
</comment>
<dbReference type="Pfam" id="PF00282">
    <property type="entry name" value="Pyridoxal_deC"/>
    <property type="match status" value="1"/>
</dbReference>
<dbReference type="PANTHER" id="PTHR11999:SF70">
    <property type="entry name" value="MIP05841P"/>
    <property type="match status" value="1"/>
</dbReference>
<evidence type="ECO:0000256" key="2">
    <source>
        <dbReference type="ARBA" id="ARBA00009533"/>
    </source>
</evidence>